<organism evidence="2 3">
    <name type="scientific">Muraenolepis orangiensis</name>
    <name type="common">Patagonian moray cod</name>
    <dbReference type="NCBI Taxonomy" id="630683"/>
    <lineage>
        <taxon>Eukaryota</taxon>
        <taxon>Metazoa</taxon>
        <taxon>Chordata</taxon>
        <taxon>Craniata</taxon>
        <taxon>Vertebrata</taxon>
        <taxon>Euteleostomi</taxon>
        <taxon>Actinopterygii</taxon>
        <taxon>Neopterygii</taxon>
        <taxon>Teleostei</taxon>
        <taxon>Neoteleostei</taxon>
        <taxon>Acanthomorphata</taxon>
        <taxon>Zeiogadaria</taxon>
        <taxon>Gadariae</taxon>
        <taxon>Gadiformes</taxon>
        <taxon>Muraenolepidoidei</taxon>
        <taxon>Muraenolepididae</taxon>
        <taxon>Muraenolepis</taxon>
    </lineage>
</organism>
<dbReference type="Proteomes" id="UP001148018">
    <property type="component" value="Unassembled WGS sequence"/>
</dbReference>
<gene>
    <name evidence="2" type="ORF">NHX12_016968</name>
</gene>
<evidence type="ECO:0000313" key="2">
    <source>
        <dbReference type="EMBL" id="KAJ3581167.1"/>
    </source>
</evidence>
<evidence type="ECO:0000256" key="1">
    <source>
        <dbReference type="SAM" id="SignalP"/>
    </source>
</evidence>
<feature type="non-terminal residue" evidence="2">
    <location>
        <position position="56"/>
    </location>
</feature>
<comment type="caution">
    <text evidence="2">The sequence shown here is derived from an EMBL/GenBank/DDBJ whole genome shotgun (WGS) entry which is preliminary data.</text>
</comment>
<keyword evidence="3" id="KW-1185">Reference proteome</keyword>
<evidence type="ECO:0000313" key="3">
    <source>
        <dbReference type="Proteomes" id="UP001148018"/>
    </source>
</evidence>
<accession>A0A9Q0D3X6</accession>
<name>A0A9Q0D3X6_9TELE</name>
<feature type="signal peptide" evidence="1">
    <location>
        <begin position="1"/>
        <end position="23"/>
    </location>
</feature>
<dbReference type="OrthoDB" id="299997at2759"/>
<protein>
    <submittedName>
        <fullName evidence="2">Uncharacterized protein</fullName>
    </submittedName>
</protein>
<feature type="chain" id="PRO_5040405618" evidence="1">
    <location>
        <begin position="24"/>
        <end position="56"/>
    </location>
</feature>
<keyword evidence="1" id="KW-0732">Signal</keyword>
<dbReference type="EMBL" id="JANIIK010003477">
    <property type="protein sequence ID" value="KAJ3581167.1"/>
    <property type="molecule type" value="Genomic_DNA"/>
</dbReference>
<reference evidence="2" key="1">
    <citation type="submission" date="2022-07" db="EMBL/GenBank/DDBJ databases">
        <title>Chromosome-level genome of Muraenolepis orangiensis.</title>
        <authorList>
            <person name="Kim J."/>
        </authorList>
    </citation>
    <scope>NUCLEOTIDE SEQUENCE</scope>
    <source>
        <strain evidence="2">KU_S4_2022</strain>
        <tissue evidence="2">Muscle</tissue>
    </source>
</reference>
<sequence length="56" mass="5821">MSKVQGGALLLLWVLLHLGPVRPGPAGPRLVGPGPAGPGLTDWSHGLVWMLDATEQ</sequence>
<proteinExistence type="predicted"/>
<dbReference type="AlphaFoldDB" id="A0A9Q0D3X6"/>